<dbReference type="PANTHER" id="PTHR21666">
    <property type="entry name" value="PEPTIDASE-RELATED"/>
    <property type="match status" value="1"/>
</dbReference>
<name>A0A2T1GAP5_9CYAN</name>
<dbReference type="InterPro" id="IPR011055">
    <property type="entry name" value="Dup_hybrid_motif"/>
</dbReference>
<keyword evidence="4" id="KW-1185">Reference proteome</keyword>
<gene>
    <name evidence="3" type="ORF">C7B77_18500</name>
</gene>
<dbReference type="AlphaFoldDB" id="A0A2T1GAP5"/>
<dbReference type="CDD" id="cd12797">
    <property type="entry name" value="M23_peptidase"/>
    <property type="match status" value="1"/>
</dbReference>
<feature type="domain" description="M23ase beta-sheet core" evidence="2">
    <location>
        <begin position="239"/>
        <end position="336"/>
    </location>
</feature>
<sequence>MLLTNVVLNNRRSFLLKPEITQKVKLANSLTAHQDVLASQASSIVNPEQPSSWVKIASLFGNHRSRTSTVMLGLAVLMGISSIPANYPDTVAAAESAQNAMQVSSEAEIVPVNSNGYINQLQSDVSTMQAKYAQPSSVLVAQTMPRTYPGSVANRTDTNSLQFSGEASVPIEVAQPRTRSFNRPVATARPSFNDRSDSDYDFDNPEDRLPATRNGVTSIGFSWPAAGTLTSRFGRRWGRMHKGIDIAGPVGTPINAAADGVVIVAGWKSGGYGNLVEIRHSDGTTTRYGHNSQISVSVGQTVRQGQQIARMGSTGRSTGSHLHFEIRPSGGHAVNPIALLPGNL</sequence>
<proteinExistence type="predicted"/>
<dbReference type="EMBL" id="PVWO01000268">
    <property type="protein sequence ID" value="PSB54322.1"/>
    <property type="molecule type" value="Genomic_DNA"/>
</dbReference>
<organism evidence="3 4">
    <name type="scientific">Chamaesiphon polymorphus CCALA 037</name>
    <dbReference type="NCBI Taxonomy" id="2107692"/>
    <lineage>
        <taxon>Bacteria</taxon>
        <taxon>Bacillati</taxon>
        <taxon>Cyanobacteriota</taxon>
        <taxon>Cyanophyceae</taxon>
        <taxon>Gomontiellales</taxon>
        <taxon>Chamaesiphonaceae</taxon>
        <taxon>Chamaesiphon</taxon>
    </lineage>
</organism>
<evidence type="ECO:0000259" key="2">
    <source>
        <dbReference type="Pfam" id="PF01551"/>
    </source>
</evidence>
<dbReference type="GO" id="GO:0004222">
    <property type="term" value="F:metalloendopeptidase activity"/>
    <property type="evidence" value="ECO:0007669"/>
    <property type="project" value="TreeGrafter"/>
</dbReference>
<dbReference type="InterPro" id="IPR050570">
    <property type="entry name" value="Cell_wall_metabolism_enzyme"/>
</dbReference>
<dbReference type="Pfam" id="PF01551">
    <property type="entry name" value="Peptidase_M23"/>
    <property type="match status" value="1"/>
</dbReference>
<reference evidence="3 4" key="1">
    <citation type="submission" date="2018-03" db="EMBL/GenBank/DDBJ databases">
        <title>The ancient ancestry and fast evolution of plastids.</title>
        <authorList>
            <person name="Moore K.R."/>
            <person name="Magnabosco C."/>
            <person name="Momper L."/>
            <person name="Gold D.A."/>
            <person name="Bosak T."/>
            <person name="Fournier G.P."/>
        </authorList>
    </citation>
    <scope>NUCLEOTIDE SEQUENCE [LARGE SCALE GENOMIC DNA]</scope>
    <source>
        <strain evidence="3 4">CCALA 037</strain>
    </source>
</reference>
<dbReference type="InterPro" id="IPR016047">
    <property type="entry name" value="M23ase_b-sheet_dom"/>
</dbReference>
<dbReference type="OrthoDB" id="507840at2"/>
<evidence type="ECO:0000256" key="1">
    <source>
        <dbReference type="SAM" id="MobiDB-lite"/>
    </source>
</evidence>
<accession>A0A2T1GAP5</accession>
<feature type="region of interest" description="Disordered" evidence="1">
    <location>
        <begin position="187"/>
        <end position="213"/>
    </location>
</feature>
<dbReference type="Gene3D" id="2.70.70.10">
    <property type="entry name" value="Glucose Permease (Domain IIA)"/>
    <property type="match status" value="1"/>
</dbReference>
<dbReference type="PANTHER" id="PTHR21666:SF270">
    <property type="entry name" value="MUREIN HYDROLASE ACTIVATOR ENVC"/>
    <property type="match status" value="1"/>
</dbReference>
<dbReference type="SUPFAM" id="SSF51261">
    <property type="entry name" value="Duplicated hybrid motif"/>
    <property type="match status" value="1"/>
</dbReference>
<evidence type="ECO:0000313" key="4">
    <source>
        <dbReference type="Proteomes" id="UP000238937"/>
    </source>
</evidence>
<protein>
    <recommendedName>
        <fullName evidence="2">M23ase beta-sheet core domain-containing protein</fullName>
    </recommendedName>
</protein>
<comment type="caution">
    <text evidence="3">The sequence shown here is derived from an EMBL/GenBank/DDBJ whole genome shotgun (WGS) entry which is preliminary data.</text>
</comment>
<dbReference type="Proteomes" id="UP000238937">
    <property type="component" value="Unassembled WGS sequence"/>
</dbReference>
<evidence type="ECO:0000313" key="3">
    <source>
        <dbReference type="EMBL" id="PSB54322.1"/>
    </source>
</evidence>